<proteinExistence type="predicted"/>
<evidence type="ECO:0000313" key="1">
    <source>
        <dbReference type="EMBL" id="QHT95710.1"/>
    </source>
</evidence>
<dbReference type="EMBL" id="MN740245">
    <property type="protein sequence ID" value="QHT95710.1"/>
    <property type="molecule type" value="Genomic_DNA"/>
</dbReference>
<organism evidence="1">
    <name type="scientific">viral metagenome</name>
    <dbReference type="NCBI Taxonomy" id="1070528"/>
    <lineage>
        <taxon>unclassified sequences</taxon>
        <taxon>metagenomes</taxon>
        <taxon>organismal metagenomes</taxon>
    </lineage>
</organism>
<protein>
    <submittedName>
        <fullName evidence="1">Uncharacterized protein</fullName>
    </submittedName>
</protein>
<reference evidence="1" key="1">
    <citation type="journal article" date="2020" name="Nature">
        <title>Giant virus diversity and host interactions through global metagenomics.</title>
        <authorList>
            <person name="Schulz F."/>
            <person name="Roux S."/>
            <person name="Paez-Espino D."/>
            <person name="Jungbluth S."/>
            <person name="Walsh D.A."/>
            <person name="Denef V.J."/>
            <person name="McMahon K.D."/>
            <person name="Konstantinidis K.T."/>
            <person name="Eloe-Fadrosh E.A."/>
            <person name="Kyrpides N.C."/>
            <person name="Woyke T."/>
        </authorList>
    </citation>
    <scope>NUCLEOTIDE SEQUENCE</scope>
    <source>
        <strain evidence="1">GVMAG-M-3300024301-20</strain>
    </source>
</reference>
<name>A0A6C0ISZ4_9ZZZZ</name>
<sequence>MFARIPLLYELLVIDKVYILNPKGGQYDVRELQKRQHNSFFTKIIQSNK</sequence>
<dbReference type="AlphaFoldDB" id="A0A6C0ISZ4"/>
<accession>A0A6C0ISZ4</accession>